<keyword evidence="2" id="KW-0677">Repeat</keyword>
<dbReference type="AlphaFoldDB" id="A0A0M0JPQ7"/>
<gene>
    <name evidence="6" type="ORF">Ctob_003524</name>
</gene>
<feature type="compositionally biased region" description="Basic and acidic residues" evidence="4">
    <location>
        <begin position="13"/>
        <end position="27"/>
    </location>
</feature>
<dbReference type="CDD" id="cd00051">
    <property type="entry name" value="EFh"/>
    <property type="match status" value="1"/>
</dbReference>
<evidence type="ECO:0000313" key="6">
    <source>
        <dbReference type="EMBL" id="KOO28480.1"/>
    </source>
</evidence>
<feature type="domain" description="EF-hand" evidence="5">
    <location>
        <begin position="156"/>
        <end position="191"/>
    </location>
</feature>
<dbReference type="SMART" id="SM00054">
    <property type="entry name" value="EFh"/>
    <property type="match status" value="4"/>
</dbReference>
<dbReference type="InterPro" id="IPR011992">
    <property type="entry name" value="EF-hand-dom_pair"/>
</dbReference>
<dbReference type="Gene3D" id="1.10.238.10">
    <property type="entry name" value="EF-hand"/>
    <property type="match status" value="2"/>
</dbReference>
<feature type="domain" description="EF-hand" evidence="5">
    <location>
        <begin position="325"/>
        <end position="360"/>
    </location>
</feature>
<evidence type="ECO:0000313" key="7">
    <source>
        <dbReference type="Proteomes" id="UP000037460"/>
    </source>
</evidence>
<keyword evidence="1" id="KW-0479">Metal-binding</keyword>
<evidence type="ECO:0000256" key="2">
    <source>
        <dbReference type="ARBA" id="ARBA00022737"/>
    </source>
</evidence>
<proteinExistence type="predicted"/>
<keyword evidence="7" id="KW-1185">Reference proteome</keyword>
<dbReference type="PANTHER" id="PTHR34524:SF6">
    <property type="entry name" value="CALCYPHOSINE LIKE"/>
    <property type="match status" value="1"/>
</dbReference>
<sequence>MAAASSAPASPDAKPKAGKDAGKDTGNHSKTAASDAKADASDAKPNASKAGKAGKVSATPAPAAPAAPTPPPAAPGAAPKKAAKVSSTSSKAAASSAPTGGEKPLLSSTVIDEIAEATLKEGEVAEKAASNPNTTFERRMGAALIAKLDSMKPDPKEKDKQLAFIRKLDKNNDGELNKMEFRTAVRTELQVKADNKEIDEYFSLLDADKNDSLDVNELKVAFKKLIDAAQGAADEAALMRNKAAKIREKAAFIKEVAEATRACERADARFAELRGVKSVDAKIGEKIISRNLKVAEVMTKWDKSGDGSLEADEFRDAVLELGVEAAPAEIDALFVKLDTDGGGAIDVSELRTFVTKLTDAAKNAAMEMKELEKSTLALRKAATKAQKDLTTLKAKDEKEAKEGELAADESAKATQGAKADDKAKKKDEKAAKKKGAAAPS</sequence>
<evidence type="ECO:0000256" key="4">
    <source>
        <dbReference type="SAM" id="MobiDB-lite"/>
    </source>
</evidence>
<comment type="caution">
    <text evidence="6">The sequence shown here is derived from an EMBL/GenBank/DDBJ whole genome shotgun (WGS) entry which is preliminary data.</text>
</comment>
<feature type="region of interest" description="Disordered" evidence="4">
    <location>
        <begin position="1"/>
        <end position="109"/>
    </location>
</feature>
<dbReference type="InterPro" id="IPR018247">
    <property type="entry name" value="EF_Hand_1_Ca_BS"/>
</dbReference>
<feature type="compositionally biased region" description="Basic and acidic residues" evidence="4">
    <location>
        <begin position="393"/>
        <end position="404"/>
    </location>
</feature>
<organism evidence="6 7">
    <name type="scientific">Chrysochromulina tobinii</name>
    <dbReference type="NCBI Taxonomy" id="1460289"/>
    <lineage>
        <taxon>Eukaryota</taxon>
        <taxon>Haptista</taxon>
        <taxon>Haptophyta</taxon>
        <taxon>Prymnesiophyceae</taxon>
        <taxon>Prymnesiales</taxon>
        <taxon>Chrysochromulinaceae</taxon>
        <taxon>Chrysochromulina</taxon>
    </lineage>
</organism>
<feature type="domain" description="EF-hand" evidence="5">
    <location>
        <begin position="193"/>
        <end position="228"/>
    </location>
</feature>
<feature type="compositionally biased region" description="Basic and acidic residues" evidence="4">
    <location>
        <begin position="418"/>
        <end position="430"/>
    </location>
</feature>
<dbReference type="SUPFAM" id="SSF47473">
    <property type="entry name" value="EF-hand"/>
    <property type="match status" value="1"/>
</dbReference>
<evidence type="ECO:0000256" key="1">
    <source>
        <dbReference type="ARBA" id="ARBA00022723"/>
    </source>
</evidence>
<feature type="compositionally biased region" description="Low complexity" evidence="4">
    <location>
        <begin position="1"/>
        <end position="12"/>
    </location>
</feature>
<feature type="compositionally biased region" description="Basic residues" evidence="4">
    <location>
        <begin position="431"/>
        <end position="440"/>
    </location>
</feature>
<reference evidence="7" key="1">
    <citation type="journal article" date="2015" name="PLoS Genet.">
        <title>Genome Sequence and Transcriptome Analyses of Chrysochromulina tobin: Metabolic Tools for Enhanced Algal Fitness in the Prominent Order Prymnesiales (Haptophyceae).</title>
        <authorList>
            <person name="Hovde B.T."/>
            <person name="Deodato C.R."/>
            <person name="Hunsperger H.M."/>
            <person name="Ryken S.A."/>
            <person name="Yost W."/>
            <person name="Jha R.K."/>
            <person name="Patterson J."/>
            <person name="Monnat R.J. Jr."/>
            <person name="Barlow S.B."/>
            <person name="Starkenburg S.R."/>
            <person name="Cattolico R.A."/>
        </authorList>
    </citation>
    <scope>NUCLEOTIDE SEQUENCE</scope>
    <source>
        <strain evidence="7">CCMP291</strain>
    </source>
</reference>
<feature type="region of interest" description="Disordered" evidence="4">
    <location>
        <begin position="387"/>
        <end position="440"/>
    </location>
</feature>
<dbReference type="Pfam" id="PF13499">
    <property type="entry name" value="EF-hand_7"/>
    <property type="match status" value="2"/>
</dbReference>
<name>A0A0M0JPQ7_9EUKA</name>
<dbReference type="InterPro" id="IPR051581">
    <property type="entry name" value="Ca-bind"/>
</dbReference>
<accession>A0A0M0JPQ7</accession>
<dbReference type="PANTHER" id="PTHR34524">
    <property type="entry name" value="CALCYPHOSIN"/>
    <property type="match status" value="1"/>
</dbReference>
<dbReference type="Proteomes" id="UP000037460">
    <property type="component" value="Unassembled WGS sequence"/>
</dbReference>
<feature type="compositionally biased region" description="Low complexity" evidence="4">
    <location>
        <begin position="43"/>
        <end position="61"/>
    </location>
</feature>
<dbReference type="GO" id="GO:0005509">
    <property type="term" value="F:calcium ion binding"/>
    <property type="evidence" value="ECO:0007669"/>
    <property type="project" value="InterPro"/>
</dbReference>
<dbReference type="PROSITE" id="PS00018">
    <property type="entry name" value="EF_HAND_1"/>
    <property type="match status" value="4"/>
</dbReference>
<feature type="domain" description="EF-hand" evidence="5">
    <location>
        <begin position="289"/>
        <end position="324"/>
    </location>
</feature>
<evidence type="ECO:0000256" key="3">
    <source>
        <dbReference type="ARBA" id="ARBA00022837"/>
    </source>
</evidence>
<feature type="compositionally biased region" description="Pro residues" evidence="4">
    <location>
        <begin position="62"/>
        <end position="74"/>
    </location>
</feature>
<protein>
    <recommendedName>
        <fullName evidence="5">EF-hand domain-containing protein</fullName>
    </recommendedName>
</protein>
<dbReference type="InterPro" id="IPR002048">
    <property type="entry name" value="EF_hand_dom"/>
</dbReference>
<evidence type="ECO:0000259" key="5">
    <source>
        <dbReference type="PROSITE" id="PS50222"/>
    </source>
</evidence>
<keyword evidence="3" id="KW-0106">Calcium</keyword>
<feature type="compositionally biased region" description="Low complexity" evidence="4">
    <location>
        <begin position="75"/>
        <end position="99"/>
    </location>
</feature>
<dbReference type="PROSITE" id="PS50222">
    <property type="entry name" value="EF_HAND_2"/>
    <property type="match status" value="4"/>
</dbReference>
<dbReference type="EMBL" id="JWZX01002564">
    <property type="protein sequence ID" value="KOO28480.1"/>
    <property type="molecule type" value="Genomic_DNA"/>
</dbReference>